<dbReference type="RefSeq" id="WP_106513942.1">
    <property type="nucleotide sequence ID" value="NZ_PXYI01000005.1"/>
</dbReference>
<evidence type="ECO:0000313" key="3">
    <source>
        <dbReference type="Proteomes" id="UP000241167"/>
    </source>
</evidence>
<dbReference type="OrthoDB" id="9796521at2"/>
<dbReference type="EMBL" id="PXYI01000005">
    <property type="protein sequence ID" value="PSJ38748.1"/>
    <property type="molecule type" value="Genomic_DNA"/>
</dbReference>
<sequence length="136" mass="14737">MRVTLLSIIVGDQDHALSFYRDVLGFIEKENVPAGGARWITLASPLEPDGARISLEPNAFPFVKDFQAALKENGIPLTAFQVDDLDSEYARLTAAGVVFKGPATSGDAAMPKMATFDDSCGNFIMLYETPKEARHG</sequence>
<gene>
    <name evidence="2" type="ORF">C7I55_15560</name>
</gene>
<dbReference type="Gene3D" id="3.10.180.10">
    <property type="entry name" value="2,3-Dihydroxybiphenyl 1,2-Dioxygenase, domain 1"/>
    <property type="match status" value="1"/>
</dbReference>
<dbReference type="InterPro" id="IPR004360">
    <property type="entry name" value="Glyas_Fos-R_dOase_dom"/>
</dbReference>
<accession>A0A2P7QLA2</accession>
<dbReference type="AlphaFoldDB" id="A0A2P7QLA2"/>
<protein>
    <submittedName>
        <fullName evidence="2">Bleomycin resistance protein</fullName>
    </submittedName>
</protein>
<comment type="caution">
    <text evidence="2">The sequence shown here is derived from an EMBL/GenBank/DDBJ whole genome shotgun (WGS) entry which is preliminary data.</text>
</comment>
<dbReference type="InterPro" id="IPR037523">
    <property type="entry name" value="VOC_core"/>
</dbReference>
<organism evidence="2 3">
    <name type="scientific">Allosphingosinicella deserti</name>
    <dbReference type="NCBI Taxonomy" id="2116704"/>
    <lineage>
        <taxon>Bacteria</taxon>
        <taxon>Pseudomonadati</taxon>
        <taxon>Pseudomonadota</taxon>
        <taxon>Alphaproteobacteria</taxon>
        <taxon>Sphingomonadales</taxon>
        <taxon>Sphingomonadaceae</taxon>
        <taxon>Allosphingosinicella</taxon>
    </lineage>
</organism>
<dbReference type="Proteomes" id="UP000241167">
    <property type="component" value="Unassembled WGS sequence"/>
</dbReference>
<evidence type="ECO:0000313" key="2">
    <source>
        <dbReference type="EMBL" id="PSJ38748.1"/>
    </source>
</evidence>
<evidence type="ECO:0000259" key="1">
    <source>
        <dbReference type="PROSITE" id="PS51819"/>
    </source>
</evidence>
<keyword evidence="3" id="KW-1185">Reference proteome</keyword>
<name>A0A2P7QLA2_9SPHN</name>
<dbReference type="InterPro" id="IPR029068">
    <property type="entry name" value="Glyas_Bleomycin-R_OHBP_Dase"/>
</dbReference>
<dbReference type="SUPFAM" id="SSF54593">
    <property type="entry name" value="Glyoxalase/Bleomycin resistance protein/Dihydroxybiphenyl dioxygenase"/>
    <property type="match status" value="1"/>
</dbReference>
<feature type="domain" description="VOC" evidence="1">
    <location>
        <begin position="2"/>
        <end position="129"/>
    </location>
</feature>
<dbReference type="PANTHER" id="PTHR36437:SF2">
    <property type="entry name" value="GLYOXALASE_BLEOMYCIN RESISTANCE PROTEIN_DIOXYGENASE"/>
    <property type="match status" value="1"/>
</dbReference>
<dbReference type="Pfam" id="PF00903">
    <property type="entry name" value="Glyoxalase"/>
    <property type="match status" value="1"/>
</dbReference>
<dbReference type="PROSITE" id="PS51819">
    <property type="entry name" value="VOC"/>
    <property type="match status" value="1"/>
</dbReference>
<dbReference type="PANTHER" id="PTHR36437">
    <property type="entry name" value="GLYOXALASE/BLEOMYCIN RESISTANCE PROTEIN/DIOXYGENASE"/>
    <property type="match status" value="1"/>
</dbReference>
<reference evidence="2 3" key="1">
    <citation type="submission" date="2018-03" db="EMBL/GenBank/DDBJ databases">
        <title>The draft genome of Sphingosinicella sp. GL-C-18.</title>
        <authorList>
            <person name="Liu L."/>
            <person name="Li L."/>
            <person name="Liang L."/>
            <person name="Zhang X."/>
            <person name="Wang T."/>
        </authorList>
    </citation>
    <scope>NUCLEOTIDE SEQUENCE [LARGE SCALE GENOMIC DNA]</scope>
    <source>
        <strain evidence="2 3">GL-C-18</strain>
    </source>
</reference>
<proteinExistence type="predicted"/>